<dbReference type="KEGG" id="zga:ZOBELLIA_180"/>
<dbReference type="HOGENOM" id="CLU_3142502_0_0_10"/>
<evidence type="ECO:0000313" key="1">
    <source>
        <dbReference type="EMBL" id="CAZ94253.1"/>
    </source>
</evidence>
<dbReference type="AlphaFoldDB" id="G0L0C3"/>
<sequence length="49" mass="5732">MYFIKGWHYLNLKLFFVERMLGEALLLMGGGTEFEAGHIDNNRNLFNLP</sequence>
<gene>
    <name evidence="1" type="ordered locus">zobellia_180</name>
</gene>
<reference evidence="1 2" key="2">
    <citation type="journal article" date="2012" name="Environ. Microbiol.">
        <title>Characterization of the first alginolytic operons in a marine bacterium: from their emergence in marine Flavobacteriia to their independent transfers to marine Proteobacteria and human gut Bacteroides.</title>
        <authorList>
            <person name="Thomas F."/>
            <person name="Barbeyron T."/>
            <person name="Tonon T."/>
            <person name="Genicot S."/>
            <person name="Czjzek M."/>
            <person name="Michel G."/>
        </authorList>
    </citation>
    <scope>NUCLEOTIDE SEQUENCE [LARGE SCALE GENOMIC DNA]</scope>
    <source>
        <strain evidence="2">DSM 12802 / CCUG 47099 / CIP 106680 / NCIMB 13871 / Dsij</strain>
    </source>
</reference>
<dbReference type="EMBL" id="FP476056">
    <property type="protein sequence ID" value="CAZ94253.1"/>
    <property type="molecule type" value="Genomic_DNA"/>
</dbReference>
<dbReference type="STRING" id="63186.ZOBELLIA_180"/>
<name>G0L0C3_ZOBGA</name>
<accession>G0L0C3</accession>
<dbReference type="Proteomes" id="UP000008898">
    <property type="component" value="Chromosome"/>
</dbReference>
<keyword evidence="2" id="KW-1185">Reference proteome</keyword>
<protein>
    <submittedName>
        <fullName evidence="1">Uncharacterized protein</fullName>
    </submittedName>
</protein>
<proteinExistence type="predicted"/>
<reference evidence="2" key="1">
    <citation type="submission" date="2009-07" db="EMBL/GenBank/DDBJ databases">
        <title>Complete genome sequence of Zobellia galactanivorans Dsij.</title>
        <authorList>
            <consortium name="Genoscope - CEA"/>
        </authorList>
    </citation>
    <scope>NUCLEOTIDE SEQUENCE [LARGE SCALE GENOMIC DNA]</scope>
    <source>
        <strain evidence="2">DSM 12802 / CCUG 47099 / CIP 106680 / NCIMB 13871 / Dsij</strain>
    </source>
</reference>
<evidence type="ECO:0000313" key="2">
    <source>
        <dbReference type="Proteomes" id="UP000008898"/>
    </source>
</evidence>
<organism evidence="1 2">
    <name type="scientific">Zobellia galactanivorans (strain DSM 12802 / CCUG 47099 / CIP 106680 / NCIMB 13871 / Dsij)</name>
    <dbReference type="NCBI Taxonomy" id="63186"/>
    <lineage>
        <taxon>Bacteria</taxon>
        <taxon>Pseudomonadati</taxon>
        <taxon>Bacteroidota</taxon>
        <taxon>Flavobacteriia</taxon>
        <taxon>Flavobacteriales</taxon>
        <taxon>Flavobacteriaceae</taxon>
        <taxon>Zobellia</taxon>
    </lineage>
</organism>